<dbReference type="PANTHER" id="PTHR31150">
    <property type="entry name" value="EXPRESSED PROTEIN"/>
    <property type="match status" value="1"/>
</dbReference>
<proteinExistence type="predicted"/>
<evidence type="ECO:0000313" key="1">
    <source>
        <dbReference type="EMBL" id="KAJ4830952.1"/>
    </source>
</evidence>
<dbReference type="PANTHER" id="PTHR31150:SF23">
    <property type="entry name" value="MANDELONITRILE LYASE-RELATED"/>
    <property type="match status" value="1"/>
</dbReference>
<dbReference type="AlphaFoldDB" id="A0A9Q0FGJ1"/>
<sequence length="152" mass="16967">MPVASILSCRHVFHAECLEQATTSKACKNDPPCPLCVRLEQEGPPEERVFSRLRNDFPRIRPFSEGESSWSWACVPRGDFVKGQHNNNTMLLLNRNRVKKNLSLKSNNCSKEFPGKLRNNNSLYTLPLLGGNSADPGQIVCSDTKAGPSLKR</sequence>
<dbReference type="OrthoDB" id="416496at2759"/>
<comment type="caution">
    <text evidence="1">The sequence shown here is derived from an EMBL/GenBank/DDBJ whole genome shotgun (WGS) entry which is preliminary data.</text>
</comment>
<reference evidence="1" key="1">
    <citation type="submission" date="2022-02" db="EMBL/GenBank/DDBJ databases">
        <authorList>
            <person name="Henning P.M."/>
            <person name="McCubbin A.G."/>
            <person name="Shore J.S."/>
        </authorList>
    </citation>
    <scope>NUCLEOTIDE SEQUENCE</scope>
    <source>
        <strain evidence="1">F60SS</strain>
        <tissue evidence="1">Leaves</tissue>
    </source>
</reference>
<dbReference type="Proteomes" id="UP001141552">
    <property type="component" value="Unassembled WGS sequence"/>
</dbReference>
<dbReference type="Gene3D" id="3.30.40.10">
    <property type="entry name" value="Zinc/RING finger domain, C3HC4 (zinc finger)"/>
    <property type="match status" value="1"/>
</dbReference>
<reference evidence="1" key="2">
    <citation type="journal article" date="2023" name="Plants (Basel)">
        <title>Annotation of the Turnera subulata (Passifloraceae) Draft Genome Reveals the S-Locus Evolved after the Divergence of Turneroideae from Passifloroideae in a Stepwise Manner.</title>
        <authorList>
            <person name="Henning P.M."/>
            <person name="Roalson E.H."/>
            <person name="Mir W."/>
            <person name="McCubbin A.G."/>
            <person name="Shore J.S."/>
        </authorList>
    </citation>
    <scope>NUCLEOTIDE SEQUENCE</scope>
    <source>
        <strain evidence="1">F60SS</strain>
    </source>
</reference>
<evidence type="ECO:0000313" key="2">
    <source>
        <dbReference type="Proteomes" id="UP001141552"/>
    </source>
</evidence>
<dbReference type="SUPFAM" id="SSF57850">
    <property type="entry name" value="RING/U-box"/>
    <property type="match status" value="1"/>
</dbReference>
<protein>
    <recommendedName>
        <fullName evidence="3">RING-type domain-containing protein</fullName>
    </recommendedName>
</protein>
<gene>
    <name evidence="1" type="ORF">Tsubulata_039737</name>
</gene>
<dbReference type="InterPro" id="IPR013083">
    <property type="entry name" value="Znf_RING/FYVE/PHD"/>
</dbReference>
<dbReference type="EMBL" id="JAKUCV010005486">
    <property type="protein sequence ID" value="KAJ4830952.1"/>
    <property type="molecule type" value="Genomic_DNA"/>
</dbReference>
<organism evidence="1 2">
    <name type="scientific">Turnera subulata</name>
    <dbReference type="NCBI Taxonomy" id="218843"/>
    <lineage>
        <taxon>Eukaryota</taxon>
        <taxon>Viridiplantae</taxon>
        <taxon>Streptophyta</taxon>
        <taxon>Embryophyta</taxon>
        <taxon>Tracheophyta</taxon>
        <taxon>Spermatophyta</taxon>
        <taxon>Magnoliopsida</taxon>
        <taxon>eudicotyledons</taxon>
        <taxon>Gunneridae</taxon>
        <taxon>Pentapetalae</taxon>
        <taxon>rosids</taxon>
        <taxon>fabids</taxon>
        <taxon>Malpighiales</taxon>
        <taxon>Passifloraceae</taxon>
        <taxon>Turnera</taxon>
    </lineage>
</organism>
<evidence type="ECO:0008006" key="3">
    <source>
        <dbReference type="Google" id="ProtNLM"/>
    </source>
</evidence>
<accession>A0A9Q0FGJ1</accession>
<keyword evidence="2" id="KW-1185">Reference proteome</keyword>
<name>A0A9Q0FGJ1_9ROSI</name>